<reference evidence="1" key="1">
    <citation type="submission" date="2019-02" db="EMBL/GenBank/DDBJ databases">
        <authorList>
            <person name="Gruber-Vodicka R. H."/>
            <person name="Seah K. B. B."/>
        </authorList>
    </citation>
    <scope>NUCLEOTIDE SEQUENCE</scope>
    <source>
        <strain evidence="1">BECK_BY7</strain>
    </source>
</reference>
<dbReference type="AlphaFoldDB" id="A0A450WRX0"/>
<sequence length="78" mass="8531">MDGLESFAPLVVGWVQELVVSTVGGIVTDAQQLMLVILDEEKLEAEVFLENKDIGFVREAMPAEIKSKSIPFPLPNMG</sequence>
<evidence type="ECO:0000313" key="1">
    <source>
        <dbReference type="EMBL" id="VFK19806.1"/>
    </source>
</evidence>
<protein>
    <submittedName>
        <fullName evidence="1">HlyD family secretion protein</fullName>
    </submittedName>
</protein>
<name>A0A450WRX0_9GAMM</name>
<gene>
    <name evidence="1" type="ORF">BECKLFY1418C_GA0070996_106312</name>
</gene>
<accession>A0A450WRX0</accession>
<organism evidence="1">
    <name type="scientific">Candidatus Kentrum sp. LFY</name>
    <dbReference type="NCBI Taxonomy" id="2126342"/>
    <lineage>
        <taxon>Bacteria</taxon>
        <taxon>Pseudomonadati</taxon>
        <taxon>Pseudomonadota</taxon>
        <taxon>Gammaproteobacteria</taxon>
        <taxon>Candidatus Kentrum</taxon>
    </lineage>
</organism>
<dbReference type="PRINTS" id="PR01490">
    <property type="entry name" value="RTXTOXIND"/>
</dbReference>
<proteinExistence type="predicted"/>
<dbReference type="EMBL" id="CAADFN010000063">
    <property type="protein sequence ID" value="VFK19806.1"/>
    <property type="molecule type" value="Genomic_DNA"/>
</dbReference>